<proteinExistence type="predicted"/>
<dbReference type="InterPro" id="IPR027417">
    <property type="entry name" value="P-loop_NTPase"/>
</dbReference>
<gene>
    <name evidence="1" type="ORF">PFUGPA_02883</name>
</gene>
<evidence type="ECO:0000313" key="1">
    <source>
        <dbReference type="EMBL" id="ETW55061.1"/>
    </source>
</evidence>
<dbReference type="EMBL" id="KI927382">
    <property type="protein sequence ID" value="ETW55061.1"/>
    <property type="molecule type" value="Genomic_DNA"/>
</dbReference>
<reference evidence="1 2" key="2">
    <citation type="submission" date="2013-02" db="EMBL/GenBank/DDBJ databases">
        <title>The Genome Sequence of Plasmodium falciparum Palo Alto/Uganda.</title>
        <authorList>
            <consortium name="The Broad Institute Genome Sequencing Platform"/>
            <consortium name="The Broad Institute Genome Sequencing Center for Infectious Disease"/>
            <person name="Neafsey D."/>
            <person name="Cheeseman I."/>
            <person name="Volkman S."/>
            <person name="Adams J."/>
            <person name="Walker B."/>
            <person name="Young S.K."/>
            <person name="Zeng Q."/>
            <person name="Gargeya S."/>
            <person name="Fitzgerald M."/>
            <person name="Haas B."/>
            <person name="Abouelleil A."/>
            <person name="Alvarado L."/>
            <person name="Arachchi H.M."/>
            <person name="Berlin A.M."/>
            <person name="Chapman S.B."/>
            <person name="Dewar J."/>
            <person name="Goldberg J."/>
            <person name="Griggs A."/>
            <person name="Gujja S."/>
            <person name="Hansen M."/>
            <person name="Howarth C."/>
            <person name="Imamovic A."/>
            <person name="Larimer J."/>
            <person name="McCowan C."/>
            <person name="Murphy C."/>
            <person name="Neiman D."/>
            <person name="Pearson M."/>
            <person name="Priest M."/>
            <person name="Roberts A."/>
            <person name="Saif S."/>
            <person name="Shea T."/>
            <person name="Sisk P."/>
            <person name="Sykes S."/>
            <person name="Wortman J."/>
            <person name="Nusbaum C."/>
            <person name="Birren B."/>
        </authorList>
    </citation>
    <scope>NUCLEOTIDE SEQUENCE [LARGE SCALE GENOMIC DNA]</scope>
    <source>
        <strain evidence="1 2">Palo Alto/Uganda</strain>
    </source>
</reference>
<dbReference type="Proteomes" id="UP000019103">
    <property type="component" value="Unassembled WGS sequence"/>
</dbReference>
<dbReference type="AlphaFoldDB" id="W4J0D9"/>
<dbReference type="Gene3D" id="3.40.50.300">
    <property type="entry name" value="P-loop containing nucleotide triphosphate hydrolases"/>
    <property type="match status" value="1"/>
</dbReference>
<accession>W4J0D9</accession>
<protein>
    <recommendedName>
        <fullName evidence="3">ABC transporter domain-containing protein</fullName>
    </recommendedName>
</protein>
<organism evidence="1 2">
    <name type="scientific">Plasmodium falciparum (isolate Palo Alto / Uganda)</name>
    <dbReference type="NCBI Taxonomy" id="57270"/>
    <lineage>
        <taxon>Eukaryota</taxon>
        <taxon>Sar</taxon>
        <taxon>Alveolata</taxon>
        <taxon>Apicomplexa</taxon>
        <taxon>Aconoidasida</taxon>
        <taxon>Haemosporida</taxon>
        <taxon>Plasmodiidae</taxon>
        <taxon>Plasmodium</taxon>
        <taxon>Plasmodium (Laverania)</taxon>
    </lineage>
</organism>
<dbReference type="SUPFAM" id="SSF52540">
    <property type="entry name" value="P-loop containing nucleoside triphosphate hydrolases"/>
    <property type="match status" value="1"/>
</dbReference>
<name>W4J0D9_PLAFP</name>
<reference evidence="1 2" key="1">
    <citation type="submission" date="2013-02" db="EMBL/GenBank/DDBJ databases">
        <title>The Genome Annotation of Plasmodium falciparum Palo Alto/Uganda.</title>
        <authorList>
            <consortium name="The Broad Institute Genome Sequencing Platform"/>
            <consortium name="The Broad Institute Genome Sequencing Center for Infectious Disease"/>
            <person name="Neafsey D."/>
            <person name="Hoffman S."/>
            <person name="Volkman S."/>
            <person name="Rosenthal P."/>
            <person name="Walker B."/>
            <person name="Young S.K."/>
            <person name="Zeng Q."/>
            <person name="Gargeya S."/>
            <person name="Fitzgerald M."/>
            <person name="Haas B."/>
            <person name="Abouelleil A."/>
            <person name="Allen A.W."/>
            <person name="Alvarado L."/>
            <person name="Arachchi H.M."/>
            <person name="Berlin A.M."/>
            <person name="Chapman S.B."/>
            <person name="Gainer-Dewar J."/>
            <person name="Goldberg J."/>
            <person name="Griggs A."/>
            <person name="Gujja S."/>
            <person name="Hansen M."/>
            <person name="Howarth C."/>
            <person name="Imamovic A."/>
            <person name="Ireland A."/>
            <person name="Larimer J."/>
            <person name="McCowan C."/>
            <person name="Murphy C."/>
            <person name="Pearson M."/>
            <person name="Poon T.W."/>
            <person name="Priest M."/>
            <person name="Roberts A."/>
            <person name="Saif S."/>
            <person name="Shea T."/>
            <person name="Sisk P."/>
            <person name="Sykes S."/>
            <person name="Wortman J."/>
            <person name="Nusbaum C."/>
            <person name="Birren B."/>
        </authorList>
    </citation>
    <scope>NUCLEOTIDE SEQUENCE [LARGE SCALE GENOMIC DNA]</scope>
    <source>
        <strain evidence="1 2">Palo Alto/Uganda</strain>
    </source>
</reference>
<evidence type="ECO:0000313" key="2">
    <source>
        <dbReference type="Proteomes" id="UP000019103"/>
    </source>
</evidence>
<sequence length="58" mass="6714">MQILLLDESTSAIDKDNERIIFENIRKNSIFKDLSIIRITHKKANLDIADNVFLLKGK</sequence>
<evidence type="ECO:0008006" key="3">
    <source>
        <dbReference type="Google" id="ProtNLM"/>
    </source>
</evidence>